<dbReference type="AlphaFoldDB" id="A0A7I8DIY7"/>
<reference evidence="2 3" key="2">
    <citation type="submission" date="2020-08" db="EMBL/GenBank/DDBJ databases">
        <authorList>
            <person name="Ueki A."/>
            <person name="Tonouchi A."/>
        </authorList>
    </citation>
    <scope>NUCLEOTIDE SEQUENCE [LARGE SCALE GENOMIC DNA]</scope>
    <source>
        <strain evidence="2 3">CTTW</strain>
    </source>
</reference>
<gene>
    <name evidence="2" type="ORF">bsdcttw_13610</name>
</gene>
<keyword evidence="1" id="KW-0175">Coiled coil</keyword>
<evidence type="ECO:0000256" key="1">
    <source>
        <dbReference type="SAM" id="Coils"/>
    </source>
</evidence>
<dbReference type="EMBL" id="AP023368">
    <property type="protein sequence ID" value="BCJ98320.1"/>
    <property type="molecule type" value="Genomic_DNA"/>
</dbReference>
<evidence type="ECO:0000313" key="3">
    <source>
        <dbReference type="Proteomes" id="UP000515703"/>
    </source>
</evidence>
<proteinExistence type="predicted"/>
<reference evidence="2 3" key="1">
    <citation type="submission" date="2020-08" db="EMBL/GenBank/DDBJ databases">
        <title>Draft genome sequencing of an Anaerocolumna strain isolated from anoxic soil subjected to BSD treatment.</title>
        <authorList>
            <person name="Uek A."/>
            <person name="Tonouchi A."/>
        </authorList>
    </citation>
    <scope>NUCLEOTIDE SEQUENCE [LARGE SCALE GENOMIC DNA]</scope>
    <source>
        <strain evidence="2 3">CTTW</strain>
    </source>
</reference>
<name>A0A7I8DIY7_9FIRM</name>
<dbReference type="RefSeq" id="WP_225903809.1">
    <property type="nucleotide sequence ID" value="NZ_AP023368.1"/>
</dbReference>
<accession>A0A7I8DIY7</accession>
<sequence length="146" mass="16895">MGFTMDANAEYLNYIYQNAKMGTDTIGQLLEIVKEKEFLEVLNSQYKEYEAIEKEAERLLKENGQEEKDISLFQKVSAYIMINVKTLTDKSASHISEMLIQGSTMGVIDIIKNNRKYQGAHENIIQLGQRLLKFEENNINECKMFI</sequence>
<feature type="coiled-coil region" evidence="1">
    <location>
        <begin position="39"/>
        <end position="69"/>
    </location>
</feature>
<dbReference type="Proteomes" id="UP000515703">
    <property type="component" value="Chromosome"/>
</dbReference>
<dbReference type="KEGG" id="acht:bsdcttw_13610"/>
<keyword evidence="3" id="KW-1185">Reference proteome</keyword>
<evidence type="ECO:0000313" key="2">
    <source>
        <dbReference type="EMBL" id="BCJ98320.1"/>
    </source>
</evidence>
<organism evidence="2 3">
    <name type="scientific">Anaerocolumna chitinilytica</name>
    <dbReference type="NCBI Taxonomy" id="1727145"/>
    <lineage>
        <taxon>Bacteria</taxon>
        <taxon>Bacillati</taxon>
        <taxon>Bacillota</taxon>
        <taxon>Clostridia</taxon>
        <taxon>Lachnospirales</taxon>
        <taxon>Lachnospiraceae</taxon>
        <taxon>Anaerocolumna</taxon>
    </lineage>
</organism>
<protein>
    <submittedName>
        <fullName evidence="2">Uncharacterized protein</fullName>
    </submittedName>
</protein>